<feature type="compositionally biased region" description="Polar residues" evidence="1">
    <location>
        <begin position="103"/>
        <end position="112"/>
    </location>
</feature>
<protein>
    <submittedName>
        <fullName evidence="2 4">Uncharacterized protein</fullName>
    </submittedName>
</protein>
<dbReference type="WBParaSite" id="NBR_0001612601-mRNA-1">
    <property type="protein sequence ID" value="NBR_0001612601-mRNA-1"/>
    <property type="gene ID" value="NBR_0001612601"/>
</dbReference>
<keyword evidence="3" id="KW-1185">Reference proteome</keyword>
<sequence length="112" mass="12517">MSGIRSVNPDDEHSPITSGDEMDEGLPLQESPMEAQVQELSERVRTMGSRNDPPTLSTDAKRDIEELDPHVLYAIARDKLYREKERGASFTGHRRPEEGIKNEGTNQVGQAL</sequence>
<feature type="compositionally biased region" description="Polar residues" evidence="1">
    <location>
        <begin position="48"/>
        <end position="58"/>
    </location>
</feature>
<reference evidence="2 3" key="2">
    <citation type="submission" date="2018-11" db="EMBL/GenBank/DDBJ databases">
        <authorList>
            <consortium name="Pathogen Informatics"/>
        </authorList>
    </citation>
    <scope>NUCLEOTIDE SEQUENCE [LARGE SCALE GENOMIC DNA]</scope>
</reference>
<evidence type="ECO:0000313" key="2">
    <source>
        <dbReference type="EMBL" id="VDL79722.1"/>
    </source>
</evidence>
<organism evidence="4">
    <name type="scientific">Nippostrongylus brasiliensis</name>
    <name type="common">Rat hookworm</name>
    <dbReference type="NCBI Taxonomy" id="27835"/>
    <lineage>
        <taxon>Eukaryota</taxon>
        <taxon>Metazoa</taxon>
        <taxon>Ecdysozoa</taxon>
        <taxon>Nematoda</taxon>
        <taxon>Chromadorea</taxon>
        <taxon>Rhabditida</taxon>
        <taxon>Rhabditina</taxon>
        <taxon>Rhabditomorpha</taxon>
        <taxon>Strongyloidea</taxon>
        <taxon>Heligmosomidae</taxon>
        <taxon>Nippostrongylus</taxon>
    </lineage>
</organism>
<feature type="region of interest" description="Disordered" evidence="1">
    <location>
        <begin position="82"/>
        <end position="112"/>
    </location>
</feature>
<evidence type="ECO:0000256" key="1">
    <source>
        <dbReference type="SAM" id="MobiDB-lite"/>
    </source>
</evidence>
<dbReference type="AlphaFoldDB" id="A0A0N4YH15"/>
<name>A0A0N4YH15_NIPBR</name>
<feature type="region of interest" description="Disordered" evidence="1">
    <location>
        <begin position="1"/>
        <end position="63"/>
    </location>
</feature>
<dbReference type="EMBL" id="UYSL01022052">
    <property type="protein sequence ID" value="VDL79722.1"/>
    <property type="molecule type" value="Genomic_DNA"/>
</dbReference>
<gene>
    <name evidence="2" type="ORF">NBR_LOCUS16127</name>
</gene>
<evidence type="ECO:0000313" key="4">
    <source>
        <dbReference type="WBParaSite" id="NBR_0001612601-mRNA-1"/>
    </source>
</evidence>
<evidence type="ECO:0000313" key="3">
    <source>
        <dbReference type="Proteomes" id="UP000271162"/>
    </source>
</evidence>
<dbReference type="Proteomes" id="UP000271162">
    <property type="component" value="Unassembled WGS sequence"/>
</dbReference>
<reference evidence="4" key="1">
    <citation type="submission" date="2017-02" db="UniProtKB">
        <authorList>
            <consortium name="WormBaseParasite"/>
        </authorList>
    </citation>
    <scope>IDENTIFICATION</scope>
</reference>
<proteinExistence type="predicted"/>
<accession>A0A0N4YH15</accession>